<protein>
    <submittedName>
        <fullName evidence="2">Uncharacterized protein</fullName>
    </submittedName>
</protein>
<evidence type="ECO:0000313" key="2">
    <source>
        <dbReference type="EMBL" id="KAK9051015.1"/>
    </source>
</evidence>
<name>A0AAP0GKI5_9ASTR</name>
<sequence length="385" mass="42889">MKSAHPLPHIPQIAHHLFTFFITRLSTLTHISHHQTLVSIETQIQLTQSTAHPPCTSSNLIDFMESLDGKLETPDSGNLLRSDHLFRHTGSLEILRETVRILRCNPTTFIAISALLIYPVSALHLLNRLIDQSVVRQIEQTLVFIVESSGLSSVPFVKQSCHKFAELTVSSIVSFPLYCTLLLVSKSAVVYSVECVYSRKKLVTFKFYAMTRKIWRRVISTYMLTCALLVGCLTLFLMVVICVSKLLCMIGFSPDSIACIAGITGLFFLVLFAHTVIVCDLCLVILMSEDVSGRQAMVRSSVLVKGQTRAGLMVFIGSTIGIAVVKGVLEHRVKSLSYGEGCLRIWERPVLVLVYSFVVLVDFMMSTVFFFSCKSYSLEAVECGM</sequence>
<proteinExistence type="predicted"/>
<dbReference type="EMBL" id="JBCNJP010000027">
    <property type="protein sequence ID" value="KAK9051015.1"/>
    <property type="molecule type" value="Genomic_DNA"/>
</dbReference>
<gene>
    <name evidence="2" type="ORF">SSX86_027640</name>
</gene>
<evidence type="ECO:0000256" key="1">
    <source>
        <dbReference type="SAM" id="Phobius"/>
    </source>
</evidence>
<dbReference type="PANTHER" id="PTHR33133:SF1">
    <property type="entry name" value="EXPRESSED PROTEIN-RELATED"/>
    <property type="match status" value="1"/>
</dbReference>
<reference evidence="2 3" key="1">
    <citation type="submission" date="2024-04" db="EMBL/GenBank/DDBJ databases">
        <title>The reference genome of an endangered Asteraceae, Deinandra increscens subsp. villosa, native to the Central Coast of California.</title>
        <authorList>
            <person name="Guilliams M."/>
            <person name="Hasenstab-Lehman K."/>
            <person name="Meyer R."/>
            <person name="Mcevoy S."/>
        </authorList>
    </citation>
    <scope>NUCLEOTIDE SEQUENCE [LARGE SCALE GENOMIC DNA]</scope>
    <source>
        <tissue evidence="2">Leaf</tissue>
    </source>
</reference>
<comment type="caution">
    <text evidence="2">The sequence shown here is derived from an EMBL/GenBank/DDBJ whole genome shotgun (WGS) entry which is preliminary data.</text>
</comment>
<keyword evidence="1" id="KW-0812">Transmembrane</keyword>
<evidence type="ECO:0000313" key="3">
    <source>
        <dbReference type="Proteomes" id="UP001408789"/>
    </source>
</evidence>
<feature type="transmembrane region" description="Helical" evidence="1">
    <location>
        <begin position="218"/>
        <end position="241"/>
    </location>
</feature>
<dbReference type="PANTHER" id="PTHR33133">
    <property type="entry name" value="OS08G0107100 PROTEIN-RELATED"/>
    <property type="match status" value="1"/>
</dbReference>
<organism evidence="2 3">
    <name type="scientific">Deinandra increscens subsp. villosa</name>
    <dbReference type="NCBI Taxonomy" id="3103831"/>
    <lineage>
        <taxon>Eukaryota</taxon>
        <taxon>Viridiplantae</taxon>
        <taxon>Streptophyta</taxon>
        <taxon>Embryophyta</taxon>
        <taxon>Tracheophyta</taxon>
        <taxon>Spermatophyta</taxon>
        <taxon>Magnoliopsida</taxon>
        <taxon>eudicotyledons</taxon>
        <taxon>Gunneridae</taxon>
        <taxon>Pentapetalae</taxon>
        <taxon>asterids</taxon>
        <taxon>campanulids</taxon>
        <taxon>Asterales</taxon>
        <taxon>Asteraceae</taxon>
        <taxon>Asteroideae</taxon>
        <taxon>Heliantheae alliance</taxon>
        <taxon>Madieae</taxon>
        <taxon>Madiinae</taxon>
        <taxon>Deinandra</taxon>
    </lineage>
</organism>
<keyword evidence="1" id="KW-0472">Membrane</keyword>
<dbReference type="Proteomes" id="UP001408789">
    <property type="component" value="Unassembled WGS sequence"/>
</dbReference>
<dbReference type="AlphaFoldDB" id="A0AAP0GKI5"/>
<keyword evidence="1" id="KW-1133">Transmembrane helix</keyword>
<keyword evidence="3" id="KW-1185">Reference proteome</keyword>
<feature type="transmembrane region" description="Helical" evidence="1">
    <location>
        <begin position="349"/>
        <end position="371"/>
    </location>
</feature>
<feature type="transmembrane region" description="Helical" evidence="1">
    <location>
        <begin position="261"/>
        <end position="287"/>
    </location>
</feature>
<accession>A0AAP0GKI5</accession>
<feature type="transmembrane region" description="Helical" evidence="1">
    <location>
        <begin position="308"/>
        <end position="329"/>
    </location>
</feature>